<dbReference type="InterPro" id="IPR014811">
    <property type="entry name" value="ArgoL1"/>
</dbReference>
<dbReference type="SMART" id="SM01163">
    <property type="entry name" value="DUF1785"/>
    <property type="match status" value="1"/>
</dbReference>
<protein>
    <recommendedName>
        <fullName evidence="6">Argonaute-like protein</fullName>
    </recommendedName>
</protein>
<dbReference type="PROSITE" id="PS50821">
    <property type="entry name" value="PAZ"/>
    <property type="match status" value="1"/>
</dbReference>
<dbReference type="Pfam" id="PF16488">
    <property type="entry name" value="ArgoL2"/>
    <property type="match status" value="1"/>
</dbReference>
<dbReference type="InterPro" id="IPR045246">
    <property type="entry name" value="Piwi_ago-like"/>
</dbReference>
<feature type="domain" description="PAZ" evidence="2">
    <location>
        <begin position="283"/>
        <end position="398"/>
    </location>
</feature>
<dbReference type="InterPro" id="IPR036085">
    <property type="entry name" value="PAZ_dom_sf"/>
</dbReference>
<dbReference type="Gene3D" id="3.30.420.10">
    <property type="entry name" value="Ribonuclease H-like superfamily/Ribonuclease H"/>
    <property type="match status" value="1"/>
</dbReference>
<feature type="domain" description="Piwi" evidence="3">
    <location>
        <begin position="572"/>
        <end position="842"/>
    </location>
</feature>
<feature type="compositionally biased region" description="Gly residues" evidence="1">
    <location>
        <begin position="7"/>
        <end position="28"/>
    </location>
</feature>
<dbReference type="Gene3D" id="3.40.50.2300">
    <property type="match status" value="1"/>
</dbReference>
<dbReference type="AlphaFoldDB" id="A0AAD5YH49"/>
<dbReference type="InterPro" id="IPR032473">
    <property type="entry name" value="Argonaute_Mid_dom"/>
</dbReference>
<keyword evidence="5" id="KW-1185">Reference proteome</keyword>
<dbReference type="Pfam" id="PF16486">
    <property type="entry name" value="ArgoN"/>
    <property type="match status" value="1"/>
</dbReference>
<dbReference type="InterPro" id="IPR003165">
    <property type="entry name" value="Piwi"/>
</dbReference>
<dbReference type="SUPFAM" id="SSF101690">
    <property type="entry name" value="PAZ domain"/>
    <property type="match status" value="1"/>
</dbReference>
<dbReference type="SUPFAM" id="SSF53098">
    <property type="entry name" value="Ribonuclease H-like"/>
    <property type="match status" value="1"/>
</dbReference>
<evidence type="ECO:0000259" key="2">
    <source>
        <dbReference type="PROSITE" id="PS50821"/>
    </source>
</evidence>
<proteinExistence type="predicted"/>
<dbReference type="Pfam" id="PF08699">
    <property type="entry name" value="ArgoL1"/>
    <property type="match status" value="1"/>
</dbReference>
<feature type="compositionally biased region" description="Low complexity" evidence="1">
    <location>
        <begin position="29"/>
        <end position="38"/>
    </location>
</feature>
<dbReference type="InterPro" id="IPR032474">
    <property type="entry name" value="Argonaute_N"/>
</dbReference>
<organism evidence="4 5">
    <name type="scientific">Meripilus lineatus</name>
    <dbReference type="NCBI Taxonomy" id="2056292"/>
    <lineage>
        <taxon>Eukaryota</taxon>
        <taxon>Fungi</taxon>
        <taxon>Dikarya</taxon>
        <taxon>Basidiomycota</taxon>
        <taxon>Agaricomycotina</taxon>
        <taxon>Agaricomycetes</taxon>
        <taxon>Polyporales</taxon>
        <taxon>Meripilaceae</taxon>
        <taxon>Meripilus</taxon>
    </lineage>
</organism>
<dbReference type="Gene3D" id="2.170.260.10">
    <property type="entry name" value="paz domain"/>
    <property type="match status" value="1"/>
</dbReference>
<reference evidence="4" key="1">
    <citation type="submission" date="2022-07" db="EMBL/GenBank/DDBJ databases">
        <title>Genome Sequence of Physisporinus lineatus.</title>
        <authorList>
            <person name="Buettner E."/>
        </authorList>
    </citation>
    <scope>NUCLEOTIDE SEQUENCE</scope>
    <source>
        <strain evidence="4">VT162</strain>
    </source>
</reference>
<evidence type="ECO:0008006" key="6">
    <source>
        <dbReference type="Google" id="ProtNLM"/>
    </source>
</evidence>
<dbReference type="Pfam" id="PF16487">
    <property type="entry name" value="ArgoMid"/>
    <property type="match status" value="1"/>
</dbReference>
<sequence>MSDRGSGRGSARGGPRGRGASRGRGSAGRGSPSPSLVGSGSGNIRSMSSGPGLPAASVTTVGVRRKDFGQAGRQIQVYTNHYEVDIPRGTIYHYDAMSPSEQGRAVRLNMHIIRRLQEVIAPHVFTPKAVYDGRKNIFSARELPFDNGGDTQTFDVTLANASPGATPPREGARGPRVHKVTLTKVATINPEVLHRFLEGKQSIDNVILTAITALNVVVRMEPTSRYPFNVRSFFTDHETQDIGAGIHLWRGYFQSVRPAIGRMLINLDISTAAMYQPGPLINLCLRFLNRDPSQPQILSQAHGFPERERIRLQRHIQGIRITTDGGGQQGASRVPRAVKKITGPGADALSFTTRDGDSLTVSQYFQRTYNRPLRYPKLPCVEVGNGALIPLEVCVVPPGQIMKRQVPHELTSRVLEFATKVPSERLASIRNGLGVLAYGQSEYVRQFGMHVKETGGPLLVNARVLQPPTLKYNGRQPTITPKDGSWNMIEKQFYKASKIERWAVVIYERQQRFNPNTANEMVEGLTSACRAVGITVAERPAIFWENPQGNIASQLRAIGTTCQQQKGGLPNLLVVILPDNATDLYVAVKHFGDITAGVATQCMQAKKCFRAKPQYFANVCLKINVKLGGVNTVPDPRSVQILTDPHNPTIVMGADVIHPAPGSLDRPSFTSLVANVDSDTAKYIADCRVQTSRQEMIDDLEPMAQNMLEMYIRYRRNVEKKANPNPSRIIFYRDGVSEGQFSQVLDTELPRIQKACDNLKINPKITVIVVGKRHHVRFFPRNDAEGDRKSHNCFAGTVIDRDIVHPTETDFYLQSHGGILGTSRPAHYSVLHDDYGFSRAKIHYDPNSNLDLSETGTFAGSTQAGNQLQAFQQGFRPLHNNMRFVMYFS</sequence>
<dbReference type="PROSITE" id="PS50822">
    <property type="entry name" value="PIWI"/>
    <property type="match status" value="1"/>
</dbReference>
<dbReference type="SMART" id="SM00950">
    <property type="entry name" value="Piwi"/>
    <property type="match status" value="1"/>
</dbReference>
<accession>A0AAD5YH49</accession>
<dbReference type="Proteomes" id="UP001212997">
    <property type="component" value="Unassembled WGS sequence"/>
</dbReference>
<evidence type="ECO:0000256" key="1">
    <source>
        <dbReference type="SAM" id="MobiDB-lite"/>
    </source>
</evidence>
<dbReference type="CDD" id="cd04657">
    <property type="entry name" value="Piwi_ago-like"/>
    <property type="match status" value="1"/>
</dbReference>
<dbReference type="InterPro" id="IPR032472">
    <property type="entry name" value="ArgoL2"/>
</dbReference>
<dbReference type="GO" id="GO:0003723">
    <property type="term" value="F:RNA binding"/>
    <property type="evidence" value="ECO:0007669"/>
    <property type="project" value="InterPro"/>
</dbReference>
<feature type="region of interest" description="Disordered" evidence="1">
    <location>
        <begin position="1"/>
        <end position="55"/>
    </location>
</feature>
<comment type="caution">
    <text evidence="4">The sequence shown here is derived from an EMBL/GenBank/DDBJ whole genome shotgun (WGS) entry which is preliminary data.</text>
</comment>
<dbReference type="Pfam" id="PF02170">
    <property type="entry name" value="PAZ"/>
    <property type="match status" value="1"/>
</dbReference>
<evidence type="ECO:0000259" key="3">
    <source>
        <dbReference type="PROSITE" id="PS50822"/>
    </source>
</evidence>
<dbReference type="CDD" id="cd02846">
    <property type="entry name" value="PAZ_argonaute_like"/>
    <property type="match status" value="1"/>
</dbReference>
<dbReference type="Pfam" id="PF02171">
    <property type="entry name" value="Piwi"/>
    <property type="match status" value="1"/>
</dbReference>
<gene>
    <name evidence="4" type="ORF">NLI96_g2894</name>
</gene>
<name>A0AAD5YH49_9APHY</name>
<dbReference type="InterPro" id="IPR036397">
    <property type="entry name" value="RNaseH_sf"/>
</dbReference>
<evidence type="ECO:0000313" key="4">
    <source>
        <dbReference type="EMBL" id="KAJ3488389.1"/>
    </source>
</evidence>
<dbReference type="InterPro" id="IPR003100">
    <property type="entry name" value="PAZ_dom"/>
</dbReference>
<evidence type="ECO:0000313" key="5">
    <source>
        <dbReference type="Proteomes" id="UP001212997"/>
    </source>
</evidence>
<dbReference type="EMBL" id="JANAWD010000068">
    <property type="protein sequence ID" value="KAJ3488389.1"/>
    <property type="molecule type" value="Genomic_DNA"/>
</dbReference>
<dbReference type="InterPro" id="IPR012337">
    <property type="entry name" value="RNaseH-like_sf"/>
</dbReference>
<dbReference type="PANTHER" id="PTHR22891">
    <property type="entry name" value="EUKARYOTIC TRANSLATION INITIATION FACTOR 2C"/>
    <property type="match status" value="1"/>
</dbReference>